<evidence type="ECO:0000313" key="1">
    <source>
        <dbReference type="EMBL" id="AHF01371.1"/>
    </source>
</evidence>
<proteinExistence type="predicted"/>
<dbReference type="HOGENOM" id="CLU_152445_1_0_6"/>
<keyword evidence="2" id="KW-1185">Reference proteome</keyword>
<dbReference type="RefSeq" id="WP_006460450.1">
    <property type="nucleotide sequence ID" value="NZ_CP007030.1"/>
</dbReference>
<evidence type="ECO:0000313" key="2">
    <source>
        <dbReference type="Proteomes" id="UP000005380"/>
    </source>
</evidence>
<reference evidence="1 2" key="1">
    <citation type="submission" date="2013-12" db="EMBL/GenBank/DDBJ databases">
        <authorList>
            <consortium name="DOE Joint Genome Institute"/>
            <person name="Kappler U."/>
            <person name="Huntemann M."/>
            <person name="Han J."/>
            <person name="Chen A."/>
            <person name="Kyrpides N."/>
            <person name="Mavromatis K."/>
            <person name="Markowitz V."/>
            <person name="Palaniappan K."/>
            <person name="Ivanova N."/>
            <person name="Schaumberg A."/>
            <person name="Pati A."/>
            <person name="Liolios K."/>
            <person name="Nordberg H.P."/>
            <person name="Cantor M.N."/>
            <person name="Hua S.X."/>
            <person name="Woyke T."/>
        </authorList>
    </citation>
    <scope>NUCLEOTIDE SEQUENCE [LARGE SCALE GENOMIC DNA]</scope>
    <source>
        <strain evidence="2">AL2</strain>
    </source>
</reference>
<dbReference type="OrthoDB" id="9800258at2"/>
<dbReference type="PIRSF" id="PIRSF028744">
    <property type="entry name" value="Addict_mod_HI1419"/>
    <property type="match status" value="1"/>
</dbReference>
<dbReference type="InParanoid" id="W0DWX6"/>
<dbReference type="PANTHER" id="PTHR41791">
    <property type="entry name" value="SSL7039 PROTEIN"/>
    <property type="match status" value="1"/>
</dbReference>
<name>W0DWX6_9GAMM</name>
<dbReference type="InterPro" id="IPR014056">
    <property type="entry name" value="TypeIITA-like_toxin_pred"/>
</dbReference>
<dbReference type="NCBIfam" id="TIGR02683">
    <property type="entry name" value="upstrm_HI1419"/>
    <property type="match status" value="1"/>
</dbReference>
<organism evidence="1 2">
    <name type="scientific">Thiomicrospira aerophila AL3</name>
    <dbReference type="NCBI Taxonomy" id="717772"/>
    <lineage>
        <taxon>Bacteria</taxon>
        <taxon>Pseudomonadati</taxon>
        <taxon>Pseudomonadota</taxon>
        <taxon>Gammaproteobacteria</taxon>
        <taxon>Thiotrichales</taxon>
        <taxon>Piscirickettsiaceae</taxon>
        <taxon>Thiomicrospira</taxon>
    </lineage>
</organism>
<dbReference type="AlphaFoldDB" id="W0DWX6"/>
<dbReference type="KEGG" id="tao:THIAE_05825"/>
<protein>
    <submittedName>
        <fullName evidence="1">Addiction module killer protein</fullName>
    </submittedName>
</protein>
<dbReference type="STRING" id="717772.THIAE_05825"/>
<accession>W0DWX6</accession>
<dbReference type="EMBL" id="CP007030">
    <property type="protein sequence ID" value="AHF01371.1"/>
    <property type="molecule type" value="Genomic_DNA"/>
</dbReference>
<dbReference type="Proteomes" id="UP000005380">
    <property type="component" value="Chromosome"/>
</dbReference>
<dbReference type="eggNOG" id="COG3657">
    <property type="taxonomic scope" value="Bacteria"/>
</dbReference>
<sequence length="102" mass="12095">MKLIKKYQRNGKIPFDERFQQIKDPRAKARITMRLDRLAQGNAGDYKQLDAQIYELRIDVGKGWRVYYTHEGDEIILLMLVGDKPKQSDDIQILRSWLNEKT</sequence>
<gene>
    <name evidence="1" type="ORF">THIAE_05825</name>
</gene>
<dbReference type="PANTHER" id="PTHR41791:SF1">
    <property type="entry name" value="SSL7039 PROTEIN"/>
    <property type="match status" value="1"/>
</dbReference>